<dbReference type="EMBL" id="CP040710">
    <property type="protein sequence ID" value="QCW98730.1"/>
    <property type="molecule type" value="Genomic_DNA"/>
</dbReference>
<evidence type="ECO:0000256" key="4">
    <source>
        <dbReference type="ARBA" id="ARBA00023163"/>
    </source>
</evidence>
<dbReference type="PANTHER" id="PTHR43133:SF45">
    <property type="entry name" value="RNA POLYMERASE ECF-TYPE SIGMA FACTOR"/>
    <property type="match status" value="1"/>
</dbReference>
<protein>
    <submittedName>
        <fullName evidence="6">RNA polymerase sigma factor</fullName>
    </submittedName>
</protein>
<evidence type="ECO:0000313" key="6">
    <source>
        <dbReference type="EMBL" id="QCW98730.1"/>
    </source>
</evidence>
<dbReference type="InterPro" id="IPR007627">
    <property type="entry name" value="RNA_pol_sigma70_r2"/>
</dbReference>
<keyword evidence="2" id="KW-0805">Transcription regulation</keyword>
<dbReference type="NCBIfam" id="TIGR02937">
    <property type="entry name" value="sigma70-ECF"/>
    <property type="match status" value="1"/>
</dbReference>
<evidence type="ECO:0000256" key="3">
    <source>
        <dbReference type="ARBA" id="ARBA00023082"/>
    </source>
</evidence>
<dbReference type="InterPro" id="IPR036388">
    <property type="entry name" value="WH-like_DNA-bd_sf"/>
</dbReference>
<reference evidence="6 7" key="1">
    <citation type="submission" date="2019-05" db="EMBL/GenBank/DDBJ databases">
        <title>Genome sequencing of F202Z8.</title>
        <authorList>
            <person name="Kwon Y.M."/>
        </authorList>
    </citation>
    <scope>NUCLEOTIDE SEQUENCE [LARGE SCALE GENOMIC DNA]</scope>
    <source>
        <strain evidence="6 7">F202Z8</strain>
    </source>
</reference>
<dbReference type="InterPro" id="IPR014284">
    <property type="entry name" value="RNA_pol_sigma-70_dom"/>
</dbReference>
<dbReference type="InterPro" id="IPR039425">
    <property type="entry name" value="RNA_pol_sigma-70-like"/>
</dbReference>
<dbReference type="KEGG" id="asag:FGM00_00800"/>
<dbReference type="Proteomes" id="UP000310017">
    <property type="component" value="Chromosome"/>
</dbReference>
<accession>A0A5B7SNX9</accession>
<dbReference type="GO" id="GO:0003677">
    <property type="term" value="F:DNA binding"/>
    <property type="evidence" value="ECO:0007669"/>
    <property type="project" value="InterPro"/>
</dbReference>
<keyword evidence="3" id="KW-0731">Sigma factor</keyword>
<dbReference type="PROSITE" id="PS00622">
    <property type="entry name" value="HTH_LUXR_1"/>
    <property type="match status" value="1"/>
</dbReference>
<dbReference type="InterPro" id="IPR013324">
    <property type="entry name" value="RNA_pol_sigma_r3/r4-like"/>
</dbReference>
<dbReference type="CDD" id="cd06171">
    <property type="entry name" value="Sigma70_r4"/>
    <property type="match status" value="1"/>
</dbReference>
<keyword evidence="4" id="KW-0804">Transcription</keyword>
<dbReference type="GO" id="GO:0006352">
    <property type="term" value="P:DNA-templated transcription initiation"/>
    <property type="evidence" value="ECO:0007669"/>
    <property type="project" value="InterPro"/>
</dbReference>
<organism evidence="6 7">
    <name type="scientific">Aggregatimonas sangjinii</name>
    <dbReference type="NCBI Taxonomy" id="2583587"/>
    <lineage>
        <taxon>Bacteria</taxon>
        <taxon>Pseudomonadati</taxon>
        <taxon>Bacteroidota</taxon>
        <taxon>Flavobacteriia</taxon>
        <taxon>Flavobacteriales</taxon>
        <taxon>Flavobacteriaceae</taxon>
        <taxon>Aggregatimonas</taxon>
    </lineage>
</organism>
<dbReference type="AlphaFoldDB" id="A0A5B7SNX9"/>
<dbReference type="PANTHER" id="PTHR43133">
    <property type="entry name" value="RNA POLYMERASE ECF-TYPE SIGMA FACTO"/>
    <property type="match status" value="1"/>
</dbReference>
<keyword evidence="7" id="KW-1185">Reference proteome</keyword>
<dbReference type="OrthoDB" id="9780326at2"/>
<comment type="similarity">
    <text evidence="1">Belongs to the sigma-70 factor family. ECF subfamily.</text>
</comment>
<evidence type="ECO:0000256" key="2">
    <source>
        <dbReference type="ARBA" id="ARBA00023015"/>
    </source>
</evidence>
<evidence type="ECO:0000256" key="1">
    <source>
        <dbReference type="ARBA" id="ARBA00010641"/>
    </source>
</evidence>
<dbReference type="Gene3D" id="1.10.1740.10">
    <property type="match status" value="1"/>
</dbReference>
<feature type="domain" description="HTH luxR-type" evidence="5">
    <location>
        <begin position="128"/>
        <end position="155"/>
    </location>
</feature>
<evidence type="ECO:0000313" key="7">
    <source>
        <dbReference type="Proteomes" id="UP000310017"/>
    </source>
</evidence>
<sequence>MTAEETEFVRVIKENEGIIYKIARTYTKTADDRNDLYQEIVYQLWKSFPTFKGKSKIGTWLYRVAMNTSISQWRKDRRAGHRVELDHLFLRQAEGYSGEFEARLHLVYQQIDQLDEIEKGLILLFLEGKRYSEIAAITGFTASNVGTRISRIKNKMRQQLKK</sequence>
<dbReference type="Gene3D" id="1.10.10.10">
    <property type="entry name" value="Winged helix-like DNA-binding domain superfamily/Winged helix DNA-binding domain"/>
    <property type="match status" value="1"/>
</dbReference>
<dbReference type="GO" id="GO:0016987">
    <property type="term" value="F:sigma factor activity"/>
    <property type="evidence" value="ECO:0007669"/>
    <property type="project" value="UniProtKB-KW"/>
</dbReference>
<dbReference type="SUPFAM" id="SSF88946">
    <property type="entry name" value="Sigma2 domain of RNA polymerase sigma factors"/>
    <property type="match status" value="1"/>
</dbReference>
<dbReference type="InterPro" id="IPR013325">
    <property type="entry name" value="RNA_pol_sigma_r2"/>
</dbReference>
<evidence type="ECO:0000259" key="5">
    <source>
        <dbReference type="PROSITE" id="PS00622"/>
    </source>
</evidence>
<gene>
    <name evidence="6" type="ORF">FGM00_00800</name>
</gene>
<dbReference type="InterPro" id="IPR013249">
    <property type="entry name" value="RNA_pol_sigma70_r4_t2"/>
</dbReference>
<dbReference type="RefSeq" id="WP_138851085.1">
    <property type="nucleotide sequence ID" value="NZ_CP040710.1"/>
</dbReference>
<dbReference type="Pfam" id="PF08281">
    <property type="entry name" value="Sigma70_r4_2"/>
    <property type="match status" value="1"/>
</dbReference>
<name>A0A5B7SNX9_9FLAO</name>
<proteinExistence type="inferred from homology"/>
<dbReference type="InterPro" id="IPR000792">
    <property type="entry name" value="Tscrpt_reg_LuxR_C"/>
</dbReference>
<dbReference type="Pfam" id="PF04542">
    <property type="entry name" value="Sigma70_r2"/>
    <property type="match status" value="1"/>
</dbReference>
<dbReference type="SUPFAM" id="SSF88659">
    <property type="entry name" value="Sigma3 and sigma4 domains of RNA polymerase sigma factors"/>
    <property type="match status" value="1"/>
</dbReference>